<evidence type="ECO:0000256" key="1">
    <source>
        <dbReference type="SAM" id="MobiDB-lite"/>
    </source>
</evidence>
<dbReference type="EMBL" id="JARJCN010000183">
    <property type="protein sequence ID" value="KAJ7065106.1"/>
    <property type="molecule type" value="Genomic_DNA"/>
</dbReference>
<feature type="compositionally biased region" description="Low complexity" evidence="1">
    <location>
        <begin position="378"/>
        <end position="396"/>
    </location>
</feature>
<dbReference type="Proteomes" id="UP001222325">
    <property type="component" value="Unassembled WGS sequence"/>
</dbReference>
<organism evidence="2 3">
    <name type="scientific">Mycena belliarum</name>
    <dbReference type="NCBI Taxonomy" id="1033014"/>
    <lineage>
        <taxon>Eukaryota</taxon>
        <taxon>Fungi</taxon>
        <taxon>Dikarya</taxon>
        <taxon>Basidiomycota</taxon>
        <taxon>Agaricomycotina</taxon>
        <taxon>Agaricomycetes</taxon>
        <taxon>Agaricomycetidae</taxon>
        <taxon>Agaricales</taxon>
        <taxon>Marasmiineae</taxon>
        <taxon>Mycenaceae</taxon>
        <taxon>Mycena</taxon>
    </lineage>
</organism>
<protein>
    <submittedName>
        <fullName evidence="2">Uncharacterized protein</fullName>
    </submittedName>
</protein>
<evidence type="ECO:0000313" key="2">
    <source>
        <dbReference type="EMBL" id="KAJ7065106.1"/>
    </source>
</evidence>
<accession>A0AAD6TMA2</accession>
<feature type="compositionally biased region" description="Basic and acidic residues" evidence="1">
    <location>
        <begin position="343"/>
        <end position="352"/>
    </location>
</feature>
<comment type="caution">
    <text evidence="2">The sequence shown here is derived from an EMBL/GenBank/DDBJ whole genome shotgun (WGS) entry which is preliminary data.</text>
</comment>
<gene>
    <name evidence="2" type="ORF">B0H15DRAFT_958565</name>
</gene>
<feature type="compositionally biased region" description="Basic and acidic residues" evidence="1">
    <location>
        <begin position="402"/>
        <end position="415"/>
    </location>
</feature>
<feature type="region of interest" description="Disordered" evidence="1">
    <location>
        <begin position="103"/>
        <end position="176"/>
    </location>
</feature>
<name>A0AAD6TMA2_9AGAR</name>
<feature type="compositionally biased region" description="Acidic residues" evidence="1">
    <location>
        <begin position="364"/>
        <end position="373"/>
    </location>
</feature>
<reference evidence="2" key="1">
    <citation type="submission" date="2023-03" db="EMBL/GenBank/DDBJ databases">
        <title>Massive genome expansion in bonnet fungi (Mycena s.s.) driven by repeated elements and novel gene families across ecological guilds.</title>
        <authorList>
            <consortium name="Lawrence Berkeley National Laboratory"/>
            <person name="Harder C.B."/>
            <person name="Miyauchi S."/>
            <person name="Viragh M."/>
            <person name="Kuo A."/>
            <person name="Thoen E."/>
            <person name="Andreopoulos B."/>
            <person name="Lu D."/>
            <person name="Skrede I."/>
            <person name="Drula E."/>
            <person name="Henrissat B."/>
            <person name="Morin E."/>
            <person name="Kohler A."/>
            <person name="Barry K."/>
            <person name="LaButti K."/>
            <person name="Morin E."/>
            <person name="Salamov A."/>
            <person name="Lipzen A."/>
            <person name="Mereny Z."/>
            <person name="Hegedus B."/>
            <person name="Baldrian P."/>
            <person name="Stursova M."/>
            <person name="Weitz H."/>
            <person name="Taylor A."/>
            <person name="Grigoriev I.V."/>
            <person name="Nagy L.G."/>
            <person name="Martin F."/>
            <person name="Kauserud H."/>
        </authorList>
    </citation>
    <scope>NUCLEOTIDE SEQUENCE</scope>
    <source>
        <strain evidence="2">CBHHK173m</strain>
    </source>
</reference>
<feature type="compositionally biased region" description="Polar residues" evidence="1">
    <location>
        <begin position="141"/>
        <end position="165"/>
    </location>
</feature>
<proteinExistence type="predicted"/>
<feature type="region of interest" description="Disordered" evidence="1">
    <location>
        <begin position="342"/>
        <end position="424"/>
    </location>
</feature>
<keyword evidence="3" id="KW-1185">Reference proteome</keyword>
<dbReference type="AlphaFoldDB" id="A0AAD6TMA2"/>
<feature type="compositionally biased region" description="Low complexity" evidence="1">
    <location>
        <begin position="122"/>
        <end position="133"/>
    </location>
</feature>
<sequence>MPVLFFRTFPTTRTNIASKRRPTADLDLRATLASAAVSLPASAVLEYQGDFAGSLPQATESFSGYHDDNNDSYRYVHNTQSSDYFRDDYVQDDTAAYMPIFSLNSQEWPPSPPPKLTGSKRPSSPTPLLGTSPKRAHISTGYDSLSWSSSPIPTLSTAQNMTSEGDQPLGHTPRPAPLAPAAHLAPLLQNVPPAPVLIEAKPDLVVTKGNWTPHELSVFYEFCLGQDADSIFKKITLSSNKCWKSFIGKIALQRDSKQMRTQWDASPLAFYKKLVPLLKFTGGGADADEEPDWEDKDAVSAFLKTQQSVGNDVEGLSAKKVKQWQTSGWYALFDARYGKNPKAVREVPRSSADDLSDLEGGAPPEDDNDSDIEFLDKPTYSSVPATPAPSATKPAPKGLANDPREIKSSTWDRSKPASCGPSVKVKKEDRLQGLNSYLEGRMRVDEQQMKLAKADAEFKRLKASETTAKEIIGDTMGIYSEETKAKARRVLDKLMDVALNF</sequence>
<evidence type="ECO:0000313" key="3">
    <source>
        <dbReference type="Proteomes" id="UP001222325"/>
    </source>
</evidence>